<evidence type="ECO:0000256" key="1">
    <source>
        <dbReference type="SAM" id="MobiDB-lite"/>
    </source>
</evidence>
<name>A0A8S9UNC9_PHYIN</name>
<protein>
    <recommendedName>
        <fullName evidence="5">DDE-1 domain-containing protein</fullName>
    </recommendedName>
</protein>
<evidence type="ECO:0000313" key="2">
    <source>
        <dbReference type="EMBL" id="KAF4135402.1"/>
    </source>
</evidence>
<proteinExistence type="predicted"/>
<dbReference type="Proteomes" id="UP000704712">
    <property type="component" value="Unassembled WGS sequence"/>
</dbReference>
<evidence type="ECO:0000313" key="4">
    <source>
        <dbReference type="Proteomes" id="UP000704712"/>
    </source>
</evidence>
<reference evidence="3" key="1">
    <citation type="submission" date="2020-03" db="EMBL/GenBank/DDBJ databases">
        <title>Hybrid Assembly of Korean Phytophthora infestans isolates.</title>
        <authorList>
            <person name="Prokchorchik M."/>
            <person name="Lee Y."/>
            <person name="Seo J."/>
            <person name="Cho J.-H."/>
            <person name="Park Y.-E."/>
            <person name="Jang D.-C."/>
            <person name="Im J.-S."/>
            <person name="Choi J.-G."/>
            <person name="Park H.-J."/>
            <person name="Lee G.-B."/>
            <person name="Lee Y.-G."/>
            <person name="Hong S.-Y."/>
            <person name="Cho K."/>
            <person name="Sohn K.H."/>
        </authorList>
    </citation>
    <scope>NUCLEOTIDE SEQUENCE</scope>
    <source>
        <strain evidence="3">KR_2_A2</strain>
    </source>
</reference>
<evidence type="ECO:0008006" key="5">
    <source>
        <dbReference type="Google" id="ProtNLM"/>
    </source>
</evidence>
<dbReference type="EMBL" id="JAACNO010001405">
    <property type="protein sequence ID" value="KAF4140932.1"/>
    <property type="molecule type" value="Genomic_DNA"/>
</dbReference>
<accession>A0A8S9UNC9</accession>
<sequence>MRVGKWLPVEKKLDVEEFSLVAPSRPVMTEWITSCWSKLSSKAINSGFARAGFLTDAWEVDIEEDIVEQLDTFATKLERYKIAEEEIASDDDIESECSGAEDDIDIEDK</sequence>
<organism evidence="3 4">
    <name type="scientific">Phytophthora infestans</name>
    <name type="common">Potato late blight agent</name>
    <name type="synonym">Botrytis infestans</name>
    <dbReference type="NCBI Taxonomy" id="4787"/>
    <lineage>
        <taxon>Eukaryota</taxon>
        <taxon>Sar</taxon>
        <taxon>Stramenopiles</taxon>
        <taxon>Oomycota</taxon>
        <taxon>Peronosporomycetes</taxon>
        <taxon>Peronosporales</taxon>
        <taxon>Peronosporaceae</taxon>
        <taxon>Phytophthora</taxon>
    </lineage>
</organism>
<comment type="caution">
    <text evidence="3">The sequence shown here is derived from an EMBL/GenBank/DDBJ whole genome shotgun (WGS) entry which is preliminary data.</text>
</comment>
<evidence type="ECO:0000313" key="3">
    <source>
        <dbReference type="EMBL" id="KAF4140932.1"/>
    </source>
</evidence>
<dbReference type="AlphaFoldDB" id="A0A8S9UNC9"/>
<dbReference type="EMBL" id="JAACNO010002163">
    <property type="protein sequence ID" value="KAF4135402.1"/>
    <property type="molecule type" value="Genomic_DNA"/>
</dbReference>
<gene>
    <name evidence="3" type="ORF">GN958_ATG09780</name>
    <name evidence="2" type="ORF">GN958_ATG15408</name>
</gene>
<feature type="region of interest" description="Disordered" evidence="1">
    <location>
        <begin position="90"/>
        <end position="109"/>
    </location>
</feature>